<evidence type="ECO:0000256" key="3">
    <source>
        <dbReference type="ARBA" id="ARBA00022989"/>
    </source>
</evidence>
<evidence type="ECO:0000256" key="2">
    <source>
        <dbReference type="ARBA" id="ARBA00022692"/>
    </source>
</evidence>
<gene>
    <name evidence="6" type="ORF">SAMN02927897_01347</name>
</gene>
<evidence type="ECO:0008006" key="8">
    <source>
        <dbReference type="Google" id="ProtNLM"/>
    </source>
</evidence>
<evidence type="ECO:0000256" key="5">
    <source>
        <dbReference type="SAM" id="Phobius"/>
    </source>
</evidence>
<dbReference type="InterPro" id="IPR012451">
    <property type="entry name" value="DUF1656"/>
</dbReference>
<comment type="caution">
    <text evidence="6">The sequence shown here is derived from an EMBL/GenBank/DDBJ whole genome shotgun (WGS) entry which is preliminary data.</text>
</comment>
<dbReference type="GeneID" id="23845965"/>
<accession>A0A1G4XSF1</accession>
<name>A0A1G4XSF1_9ENTR</name>
<keyword evidence="2 5" id="KW-0812">Transmembrane</keyword>
<evidence type="ECO:0000313" key="6">
    <source>
        <dbReference type="EMBL" id="SCX44131.1"/>
    </source>
</evidence>
<feature type="transmembrane region" description="Helical" evidence="5">
    <location>
        <begin position="47"/>
        <end position="70"/>
    </location>
</feature>
<proteinExistence type="predicted"/>
<feature type="transmembrane region" description="Helical" evidence="5">
    <location>
        <begin position="12"/>
        <end position="35"/>
    </location>
</feature>
<dbReference type="AlphaFoldDB" id="A0A1G4XSF1"/>
<dbReference type="RefSeq" id="WP_017457125.1">
    <property type="nucleotide sequence ID" value="NZ_FMUI01000003.1"/>
</dbReference>
<sequence>MINDMNLGGVYVPGLLVIALAALFCTLLWLPLFAFSRRYRRLPWRPLMSLSTYIVTFFLLMQGLNALGLVV</sequence>
<evidence type="ECO:0000313" key="7">
    <source>
        <dbReference type="Proteomes" id="UP000183569"/>
    </source>
</evidence>
<organism evidence="6 7">
    <name type="scientific">Kosakonia sacchari</name>
    <dbReference type="NCBI Taxonomy" id="1158459"/>
    <lineage>
        <taxon>Bacteria</taxon>
        <taxon>Pseudomonadati</taxon>
        <taxon>Pseudomonadota</taxon>
        <taxon>Gammaproteobacteria</taxon>
        <taxon>Enterobacterales</taxon>
        <taxon>Enterobacteriaceae</taxon>
        <taxon>Kosakonia</taxon>
    </lineage>
</organism>
<evidence type="ECO:0000256" key="4">
    <source>
        <dbReference type="ARBA" id="ARBA00023136"/>
    </source>
</evidence>
<protein>
    <recommendedName>
        <fullName evidence="8">DUF1656 domain-containing protein</fullName>
    </recommendedName>
</protein>
<dbReference type="Pfam" id="PF07869">
    <property type="entry name" value="DUF1656"/>
    <property type="match status" value="1"/>
</dbReference>
<keyword evidence="3 5" id="KW-1133">Transmembrane helix</keyword>
<reference evidence="6 7" key="1">
    <citation type="submission" date="2016-10" db="EMBL/GenBank/DDBJ databases">
        <authorList>
            <person name="Varghese N."/>
            <person name="Submissions S."/>
        </authorList>
    </citation>
    <scope>NUCLEOTIDE SEQUENCE [LARGE SCALE GENOMIC DNA]</scope>
    <source>
        <strain evidence="6 7">CGMCC 1.12102</strain>
    </source>
</reference>
<dbReference type="Proteomes" id="UP000183569">
    <property type="component" value="Unassembled WGS sequence"/>
</dbReference>
<keyword evidence="1" id="KW-1003">Cell membrane</keyword>
<keyword evidence="4 5" id="KW-0472">Membrane</keyword>
<evidence type="ECO:0000256" key="1">
    <source>
        <dbReference type="ARBA" id="ARBA00022475"/>
    </source>
</evidence>
<dbReference type="EMBL" id="FMUI01000003">
    <property type="protein sequence ID" value="SCX44131.1"/>
    <property type="molecule type" value="Genomic_DNA"/>
</dbReference>